<feature type="transmembrane region" description="Helical" evidence="1">
    <location>
        <begin position="134"/>
        <end position="157"/>
    </location>
</feature>
<dbReference type="Gene3D" id="2.30.110.10">
    <property type="entry name" value="Electron Transport, Fmn-binding Protein, Chain A"/>
    <property type="match status" value="1"/>
</dbReference>
<protein>
    <submittedName>
        <fullName evidence="2">Nitroreductase family deazaflavin-dependent oxidoreductase</fullName>
    </submittedName>
</protein>
<dbReference type="SUPFAM" id="SSF50475">
    <property type="entry name" value="FMN-binding split barrel"/>
    <property type="match status" value="1"/>
</dbReference>
<feature type="transmembrane region" description="Helical" evidence="1">
    <location>
        <begin position="258"/>
        <end position="282"/>
    </location>
</feature>
<reference evidence="2 3" key="1">
    <citation type="submission" date="2020-01" db="EMBL/GenBank/DDBJ databases">
        <title>Herbidospora sp. NEAU-GS84 nov., a novel actinomycete isolated from soil.</title>
        <authorList>
            <person name="Han L."/>
        </authorList>
    </citation>
    <scope>NUCLEOTIDE SEQUENCE [LARGE SCALE GENOMIC DNA]</scope>
    <source>
        <strain evidence="2 3">NEAU-GS84</strain>
    </source>
</reference>
<dbReference type="Proteomes" id="UP000479526">
    <property type="component" value="Unassembled WGS sequence"/>
</dbReference>
<dbReference type="InterPro" id="IPR012349">
    <property type="entry name" value="Split_barrel_FMN-bd"/>
</dbReference>
<keyword evidence="3" id="KW-1185">Reference proteome</keyword>
<name>A0A7C9NLZ5_9ACTN</name>
<dbReference type="AlphaFoldDB" id="A0A7C9NLZ5"/>
<feature type="transmembrane region" description="Helical" evidence="1">
    <location>
        <begin position="288"/>
        <end position="315"/>
    </location>
</feature>
<gene>
    <name evidence="2" type="ORF">GT755_30480</name>
</gene>
<dbReference type="RefSeq" id="WP_161483011.1">
    <property type="nucleotide sequence ID" value="NZ_WXEW01000009.1"/>
</dbReference>
<accession>A0A7C9NLZ5</accession>
<feature type="transmembrane region" description="Helical" evidence="1">
    <location>
        <begin position="198"/>
        <end position="221"/>
    </location>
</feature>
<feature type="transmembrane region" description="Helical" evidence="1">
    <location>
        <begin position="163"/>
        <end position="186"/>
    </location>
</feature>
<comment type="caution">
    <text evidence="2">The sequence shown here is derived from an EMBL/GenBank/DDBJ whole genome shotgun (WGS) entry which is preliminary data.</text>
</comment>
<keyword evidence="1" id="KW-1133">Transmembrane helix</keyword>
<sequence length="332" mass="34179">MRVVNAVVRWILMSPLHDLLSRFVVLLVITGRRSGRVFAIPVRYAEDGDVLTVVSRRGRTWWRNLEGGAALTVVLRGRAHPAYGSATTGPAAVRAALTELGQPVVRSLDDGVAISMVVGPADPQAAPTGPWGRWFRAVTAGELAGFAVPAVVAALVAGSESPLLQALALITAGAVEGLVLGFVQACALRSVLTWVPTLAWAGATSCGAATAWAAGVVPVVVGDQVSGVLAVVLGVVGLCAMGVLQWRVLAVRLPGSAWWIAATAGAWAVALGVFAAVSTPLWQEGQPVWLIALIGLLGGAAMAATVAALTGLAFVRLVARSEREHQARAHAA</sequence>
<dbReference type="GO" id="GO:0016491">
    <property type="term" value="F:oxidoreductase activity"/>
    <property type="evidence" value="ECO:0007669"/>
    <property type="project" value="InterPro"/>
</dbReference>
<keyword evidence="1" id="KW-0812">Transmembrane</keyword>
<dbReference type="InterPro" id="IPR004378">
    <property type="entry name" value="F420H2_quin_Rdtase"/>
</dbReference>
<evidence type="ECO:0000313" key="2">
    <source>
        <dbReference type="EMBL" id="NAS25992.1"/>
    </source>
</evidence>
<feature type="transmembrane region" description="Helical" evidence="1">
    <location>
        <begin position="227"/>
        <end position="246"/>
    </location>
</feature>
<dbReference type="EMBL" id="WXEW01000009">
    <property type="protein sequence ID" value="NAS25992.1"/>
    <property type="molecule type" value="Genomic_DNA"/>
</dbReference>
<proteinExistence type="predicted"/>
<evidence type="ECO:0000313" key="3">
    <source>
        <dbReference type="Proteomes" id="UP000479526"/>
    </source>
</evidence>
<dbReference type="Pfam" id="PF04075">
    <property type="entry name" value="F420H2_quin_red"/>
    <property type="match status" value="1"/>
</dbReference>
<keyword evidence="1" id="KW-0472">Membrane</keyword>
<evidence type="ECO:0000256" key="1">
    <source>
        <dbReference type="SAM" id="Phobius"/>
    </source>
</evidence>
<organism evidence="2 3">
    <name type="scientific">Herbidospora solisilvae</name>
    <dbReference type="NCBI Taxonomy" id="2696284"/>
    <lineage>
        <taxon>Bacteria</taxon>
        <taxon>Bacillati</taxon>
        <taxon>Actinomycetota</taxon>
        <taxon>Actinomycetes</taxon>
        <taxon>Streptosporangiales</taxon>
        <taxon>Streptosporangiaceae</taxon>
        <taxon>Herbidospora</taxon>
    </lineage>
</organism>